<dbReference type="PANTHER" id="PTHR23325:SF1">
    <property type="entry name" value="SERUM RESPONSE FACTOR-BINDING PROTEIN 1"/>
    <property type="match status" value="1"/>
</dbReference>
<dbReference type="Proteomes" id="UP000031036">
    <property type="component" value="Unassembled WGS sequence"/>
</dbReference>
<dbReference type="EMBL" id="JPKZ01000635">
    <property type="protein sequence ID" value="KHN86279.1"/>
    <property type="molecule type" value="Genomic_DNA"/>
</dbReference>
<dbReference type="PANTHER" id="PTHR23325">
    <property type="entry name" value="SERUM RESPONSE FACTOR-BINDING"/>
    <property type="match status" value="1"/>
</dbReference>
<dbReference type="OrthoDB" id="3364872at2759"/>
<sequence length="454" mass="50804">MRGTGATRGHAGMVLAMSGHAGMVLAMRGHAGMVLAMSGHAGMIVKMRKIVDRAVVRLCRRLLRRQKALGKSQNEKKKRKASRLLEEIKACKGLCRDDISKFALLNLKSLKDLNIRGSTPVQERVLYKLATEDLLVDCVTDFRKQYPDWHHEVPFLLQRLGLQYRSKKKRNKVIVNEGIIASCSSDENADSTREKHEDKKAIVRQQMSQLIKKKVRNVAKKEEVLAKKRKKEGLVERAIAKPVTTLPKPTLTSAALTRGQGVIQKLSLDVSNIGDEQCAGSTEPSICFFSKSNEENGNFEGSHHEATNSGVEDTRCAVPERVLTKRQANKKRKLIKEDQNLENGSVETTPWEIPHRQKVSPASVLKSKAAVNESDSSEKIHPSWAAKKRQSELMARLKSAPGGKRTRLSKRVLFTFFGRAYILWKEEGRGGTGVTDGPFDLPYIGDRVMVYMTR</sequence>
<dbReference type="GO" id="GO:0005634">
    <property type="term" value="C:nucleus"/>
    <property type="evidence" value="ECO:0007669"/>
    <property type="project" value="TreeGrafter"/>
</dbReference>
<reference evidence="1 2" key="1">
    <citation type="submission" date="2014-11" db="EMBL/GenBank/DDBJ databases">
        <title>Genetic blueprint of the zoonotic pathogen Toxocara canis.</title>
        <authorList>
            <person name="Zhu X.-Q."/>
            <person name="Korhonen P.K."/>
            <person name="Cai H."/>
            <person name="Young N.D."/>
            <person name="Nejsum P."/>
            <person name="von Samson-Himmelstjerna G."/>
            <person name="Boag P.R."/>
            <person name="Tan P."/>
            <person name="Li Q."/>
            <person name="Min J."/>
            <person name="Yang Y."/>
            <person name="Wang X."/>
            <person name="Fang X."/>
            <person name="Hall R.S."/>
            <person name="Hofmann A."/>
            <person name="Sternberg P.W."/>
            <person name="Jex A.R."/>
            <person name="Gasser R.B."/>
        </authorList>
    </citation>
    <scope>NUCLEOTIDE SEQUENCE [LARGE SCALE GENOMIC DNA]</scope>
    <source>
        <strain evidence="1">PN_DK_2014</strain>
    </source>
</reference>
<gene>
    <name evidence="1" type="ORF">Tcan_13158</name>
</gene>
<proteinExistence type="predicted"/>
<accession>A0A0B2VY05</accession>
<evidence type="ECO:0000313" key="1">
    <source>
        <dbReference type="EMBL" id="KHN86279.1"/>
    </source>
</evidence>
<dbReference type="AlphaFoldDB" id="A0A0B2VY05"/>
<comment type="caution">
    <text evidence="1">The sequence shown here is derived from an EMBL/GenBank/DDBJ whole genome shotgun (WGS) entry which is preliminary data.</text>
</comment>
<keyword evidence="2" id="KW-1185">Reference proteome</keyword>
<evidence type="ECO:0008006" key="3">
    <source>
        <dbReference type="Google" id="ProtNLM"/>
    </source>
</evidence>
<dbReference type="STRING" id="6265.A0A0B2VY05"/>
<evidence type="ECO:0000313" key="2">
    <source>
        <dbReference type="Proteomes" id="UP000031036"/>
    </source>
</evidence>
<dbReference type="GO" id="GO:0030490">
    <property type="term" value="P:maturation of SSU-rRNA"/>
    <property type="evidence" value="ECO:0007669"/>
    <property type="project" value="TreeGrafter"/>
</dbReference>
<dbReference type="InterPro" id="IPR037393">
    <property type="entry name" value="Bud22/SRFB1"/>
</dbReference>
<name>A0A0B2VY05_TOXCA</name>
<protein>
    <recommendedName>
        <fullName evidence="3">Serum response factor-binding protein 1</fullName>
    </recommendedName>
</protein>
<organism evidence="1 2">
    <name type="scientific">Toxocara canis</name>
    <name type="common">Canine roundworm</name>
    <dbReference type="NCBI Taxonomy" id="6265"/>
    <lineage>
        <taxon>Eukaryota</taxon>
        <taxon>Metazoa</taxon>
        <taxon>Ecdysozoa</taxon>
        <taxon>Nematoda</taxon>
        <taxon>Chromadorea</taxon>
        <taxon>Rhabditida</taxon>
        <taxon>Spirurina</taxon>
        <taxon>Ascaridomorpha</taxon>
        <taxon>Ascaridoidea</taxon>
        <taxon>Toxocaridae</taxon>
        <taxon>Toxocara</taxon>
    </lineage>
</organism>
<dbReference type="GO" id="GO:0030686">
    <property type="term" value="C:90S preribosome"/>
    <property type="evidence" value="ECO:0007669"/>
    <property type="project" value="TreeGrafter"/>
</dbReference>